<accession>A0A2S5TEA6</accession>
<feature type="DNA-binding region" description="H-T-H motif" evidence="4">
    <location>
        <begin position="31"/>
        <end position="50"/>
    </location>
</feature>
<evidence type="ECO:0000256" key="1">
    <source>
        <dbReference type="ARBA" id="ARBA00023015"/>
    </source>
</evidence>
<evidence type="ECO:0000256" key="3">
    <source>
        <dbReference type="ARBA" id="ARBA00023163"/>
    </source>
</evidence>
<dbReference type="RefSeq" id="WP_104230919.1">
    <property type="nucleotide sequence ID" value="NZ_PSNW01000007.1"/>
</dbReference>
<dbReference type="Gene3D" id="1.10.357.10">
    <property type="entry name" value="Tetracycline Repressor, domain 2"/>
    <property type="match status" value="1"/>
</dbReference>
<proteinExistence type="predicted"/>
<gene>
    <name evidence="6" type="ORF">C3942_13710</name>
</gene>
<dbReference type="InterPro" id="IPR036271">
    <property type="entry name" value="Tet_transcr_reg_TetR-rel_C_sf"/>
</dbReference>
<keyword evidence="3" id="KW-0804">Transcription</keyword>
<dbReference type="PANTHER" id="PTHR30055">
    <property type="entry name" value="HTH-TYPE TRANSCRIPTIONAL REGULATOR RUTR"/>
    <property type="match status" value="1"/>
</dbReference>
<evidence type="ECO:0000259" key="5">
    <source>
        <dbReference type="PROSITE" id="PS50977"/>
    </source>
</evidence>
<dbReference type="OrthoDB" id="8535430at2"/>
<dbReference type="PANTHER" id="PTHR30055:SF146">
    <property type="entry name" value="HTH-TYPE TRANSCRIPTIONAL DUAL REGULATOR CECR"/>
    <property type="match status" value="1"/>
</dbReference>
<dbReference type="Gene3D" id="1.10.10.60">
    <property type="entry name" value="Homeodomain-like"/>
    <property type="match status" value="1"/>
</dbReference>
<dbReference type="InterPro" id="IPR050109">
    <property type="entry name" value="HTH-type_TetR-like_transc_reg"/>
</dbReference>
<dbReference type="GO" id="GO:0003700">
    <property type="term" value="F:DNA-binding transcription factor activity"/>
    <property type="evidence" value="ECO:0007669"/>
    <property type="project" value="TreeGrafter"/>
</dbReference>
<keyword evidence="1" id="KW-0805">Transcription regulation</keyword>
<dbReference type="FunFam" id="1.10.10.60:FF:000141">
    <property type="entry name" value="TetR family transcriptional regulator"/>
    <property type="match status" value="1"/>
</dbReference>
<dbReference type="PRINTS" id="PR00455">
    <property type="entry name" value="HTHTETR"/>
</dbReference>
<sequence>MPATRRGELRRAALLDAARDVFLEQGYARASIDEVVQRVGGSKATVYQYFGSKEGLFGEMIAHQCQQLIDSAEFPGRGSAPGADIEQVLLQFARRVVQLFLAPGRIAMHRAMIAEAGRFPELAERFYDAGPKRGLALLSGYLRGQHEAGVLDCPKPDWSAVQFMNLVRTYPMFRALHGMQPMPEGDDLDEFLQHAVRLFLNGCRIQG</sequence>
<evidence type="ECO:0000256" key="4">
    <source>
        <dbReference type="PROSITE-ProRule" id="PRU00335"/>
    </source>
</evidence>
<evidence type="ECO:0000256" key="2">
    <source>
        <dbReference type="ARBA" id="ARBA00023125"/>
    </source>
</evidence>
<dbReference type="InterPro" id="IPR001647">
    <property type="entry name" value="HTH_TetR"/>
</dbReference>
<comment type="caution">
    <text evidence="6">The sequence shown here is derived from an EMBL/GenBank/DDBJ whole genome shotgun (WGS) entry which is preliminary data.</text>
</comment>
<dbReference type="GO" id="GO:0000976">
    <property type="term" value="F:transcription cis-regulatory region binding"/>
    <property type="evidence" value="ECO:0007669"/>
    <property type="project" value="TreeGrafter"/>
</dbReference>
<dbReference type="SUPFAM" id="SSF48498">
    <property type="entry name" value="Tetracyclin repressor-like, C-terminal domain"/>
    <property type="match status" value="1"/>
</dbReference>
<evidence type="ECO:0000313" key="6">
    <source>
        <dbReference type="EMBL" id="PPE73323.1"/>
    </source>
</evidence>
<keyword evidence="2 4" id="KW-0238">DNA-binding</keyword>
<dbReference type="InterPro" id="IPR009057">
    <property type="entry name" value="Homeodomain-like_sf"/>
</dbReference>
<reference evidence="6 7" key="1">
    <citation type="submission" date="2018-02" db="EMBL/GenBank/DDBJ databases">
        <title>Genome sequencing of Solimonas sp. HR-BB.</title>
        <authorList>
            <person name="Lee Y."/>
            <person name="Jeon C.O."/>
        </authorList>
    </citation>
    <scope>NUCLEOTIDE SEQUENCE [LARGE SCALE GENOMIC DNA]</scope>
    <source>
        <strain evidence="6 7">HR-BB</strain>
    </source>
</reference>
<dbReference type="InterPro" id="IPR039536">
    <property type="entry name" value="TetR_C_Proteobacteria"/>
</dbReference>
<dbReference type="PROSITE" id="PS50977">
    <property type="entry name" value="HTH_TETR_2"/>
    <property type="match status" value="1"/>
</dbReference>
<dbReference type="SUPFAM" id="SSF46689">
    <property type="entry name" value="Homeodomain-like"/>
    <property type="match status" value="1"/>
</dbReference>
<dbReference type="Pfam" id="PF00440">
    <property type="entry name" value="TetR_N"/>
    <property type="match status" value="1"/>
</dbReference>
<evidence type="ECO:0000313" key="7">
    <source>
        <dbReference type="Proteomes" id="UP000238220"/>
    </source>
</evidence>
<dbReference type="AlphaFoldDB" id="A0A2S5TEA6"/>
<dbReference type="Proteomes" id="UP000238220">
    <property type="component" value="Unassembled WGS sequence"/>
</dbReference>
<organism evidence="6 7">
    <name type="scientific">Solimonas fluminis</name>
    <dbReference type="NCBI Taxonomy" id="2086571"/>
    <lineage>
        <taxon>Bacteria</taxon>
        <taxon>Pseudomonadati</taxon>
        <taxon>Pseudomonadota</taxon>
        <taxon>Gammaproteobacteria</taxon>
        <taxon>Nevskiales</taxon>
        <taxon>Nevskiaceae</taxon>
        <taxon>Solimonas</taxon>
    </lineage>
</organism>
<dbReference type="EMBL" id="PSNW01000007">
    <property type="protein sequence ID" value="PPE73323.1"/>
    <property type="molecule type" value="Genomic_DNA"/>
</dbReference>
<protein>
    <submittedName>
        <fullName evidence="6">TetR/AcrR family transcriptional regulator</fullName>
    </submittedName>
</protein>
<keyword evidence="7" id="KW-1185">Reference proteome</keyword>
<name>A0A2S5TEA6_9GAMM</name>
<feature type="domain" description="HTH tetR-type" evidence="5">
    <location>
        <begin position="8"/>
        <end position="68"/>
    </location>
</feature>
<dbReference type="Pfam" id="PF14246">
    <property type="entry name" value="TetR_C_7"/>
    <property type="match status" value="1"/>
</dbReference>